<proteinExistence type="predicted"/>
<keyword evidence="2" id="KW-0472">Membrane</keyword>
<evidence type="ECO:0000256" key="1">
    <source>
        <dbReference type="SAM" id="MobiDB-lite"/>
    </source>
</evidence>
<gene>
    <name evidence="3" type="ORF">BV61_01410</name>
</gene>
<reference evidence="3 4" key="1">
    <citation type="submission" date="2017-02" db="EMBL/GenBank/DDBJ databases">
        <title>Draft Genome Sequences of 'Candidatus Synechococcus spongiarum', Cyanobacterial Symbionts of the Mediterranean Sponge Aplysina aerophoba from two locations.</title>
        <authorList>
            <person name="Slaby B.M."/>
            <person name="Hentschel U."/>
        </authorList>
    </citation>
    <scope>NUCLEOTIDE SEQUENCE [LARGE SCALE GENOMIC DNA]</scope>
    <source>
        <strain evidence="3">LMB bulk15M</strain>
    </source>
</reference>
<feature type="transmembrane region" description="Helical" evidence="2">
    <location>
        <begin position="74"/>
        <end position="98"/>
    </location>
</feature>
<feature type="transmembrane region" description="Helical" evidence="2">
    <location>
        <begin position="23"/>
        <end position="43"/>
    </location>
</feature>
<dbReference type="EMBL" id="MWLD01000014">
    <property type="protein sequence ID" value="OOV35165.1"/>
    <property type="molecule type" value="Genomic_DNA"/>
</dbReference>
<dbReference type="AlphaFoldDB" id="A0A1T1D2S1"/>
<keyword evidence="4" id="KW-1185">Reference proteome</keyword>
<keyword evidence="2" id="KW-0812">Transmembrane</keyword>
<sequence length="211" mass="23163">MACVEGPALARLWRERHTGQPGIPLLLLGLVLLLATVLQALAIVQGLPLWSLLGAGIAFTTSAIALLGRRSVRWALGVMLVGWWVALLCLWATPLWLWELNTTWPTRAVGHLVRTLPPEELVFIQGTRRPSLSWYGGRLVPPGPAQAPRPHHLVAPGEQPLTGCQLQVLFPPPPQPGQQEPVSLQWCGPQDRPLTSQRSKVPLNLLHSPWP</sequence>
<evidence type="ECO:0000313" key="3">
    <source>
        <dbReference type="EMBL" id="OOV35165.1"/>
    </source>
</evidence>
<protein>
    <submittedName>
        <fullName evidence="3">Uncharacterized protein</fullName>
    </submittedName>
</protein>
<feature type="transmembrane region" description="Helical" evidence="2">
    <location>
        <begin position="49"/>
        <end position="67"/>
    </location>
</feature>
<accession>A0A1T1D2S1</accession>
<name>A0A1T1D2S1_9SYNE</name>
<evidence type="ECO:0000313" key="4">
    <source>
        <dbReference type="Proteomes" id="UP000242636"/>
    </source>
</evidence>
<organism evidence="3 4">
    <name type="scientific">Candidatus Synechococcus spongiarum LMB bulk15M</name>
    <dbReference type="NCBI Taxonomy" id="1943582"/>
    <lineage>
        <taxon>Bacteria</taxon>
        <taxon>Bacillati</taxon>
        <taxon>Cyanobacteriota</taxon>
        <taxon>Cyanophyceae</taxon>
        <taxon>Synechococcales</taxon>
        <taxon>Synechococcaceae</taxon>
        <taxon>Synechococcus</taxon>
    </lineage>
</organism>
<comment type="caution">
    <text evidence="3">The sequence shown here is derived from an EMBL/GenBank/DDBJ whole genome shotgun (WGS) entry which is preliminary data.</text>
</comment>
<dbReference type="Proteomes" id="UP000242636">
    <property type="component" value="Unassembled WGS sequence"/>
</dbReference>
<keyword evidence="2" id="KW-1133">Transmembrane helix</keyword>
<evidence type="ECO:0000256" key="2">
    <source>
        <dbReference type="SAM" id="Phobius"/>
    </source>
</evidence>
<feature type="region of interest" description="Disordered" evidence="1">
    <location>
        <begin position="172"/>
        <end position="211"/>
    </location>
</feature>